<dbReference type="Proteomes" id="UP001154252">
    <property type="component" value="Unassembled WGS sequence"/>
</dbReference>
<comment type="caution">
    <text evidence="2">The sequence shown here is derived from an EMBL/GenBank/DDBJ whole genome shotgun (WGS) entry which is preliminary data.</text>
</comment>
<reference evidence="2" key="1">
    <citation type="submission" date="2021-07" db="EMBL/GenBank/DDBJ databases">
        <authorList>
            <person name="Branca A.L. A."/>
        </authorList>
    </citation>
    <scope>NUCLEOTIDE SEQUENCE</scope>
</reference>
<sequence length="129" mass="14137">MCSLQRARGAIHYDDLPSQGLCWFTIHGRMSSHRDRIDTSGDIREILSRLDGIETILKAQSDQISRIAKSHIGAYAVPEASPSGHTSAPARELPNATMPSPWLFSGLDMQPNLSELPPTDNTGQTQNIL</sequence>
<evidence type="ECO:0000256" key="1">
    <source>
        <dbReference type="SAM" id="MobiDB-lite"/>
    </source>
</evidence>
<gene>
    <name evidence="2" type="ORF">PEGY_LOCUS494</name>
</gene>
<evidence type="ECO:0000313" key="3">
    <source>
        <dbReference type="Proteomes" id="UP001154252"/>
    </source>
</evidence>
<feature type="compositionally biased region" description="Polar residues" evidence="1">
    <location>
        <begin position="119"/>
        <end position="129"/>
    </location>
</feature>
<proteinExistence type="predicted"/>
<protein>
    <submittedName>
        <fullName evidence="2">Uncharacterized protein</fullName>
    </submittedName>
</protein>
<name>A0A9W4P169_9EURO</name>
<feature type="region of interest" description="Disordered" evidence="1">
    <location>
        <begin position="78"/>
        <end position="129"/>
    </location>
</feature>
<dbReference type="AlphaFoldDB" id="A0A9W4P169"/>
<evidence type="ECO:0000313" key="2">
    <source>
        <dbReference type="EMBL" id="CAG8885668.1"/>
    </source>
</evidence>
<organism evidence="2 3">
    <name type="scientific">Penicillium egyptiacum</name>
    <dbReference type="NCBI Taxonomy" id="1303716"/>
    <lineage>
        <taxon>Eukaryota</taxon>
        <taxon>Fungi</taxon>
        <taxon>Dikarya</taxon>
        <taxon>Ascomycota</taxon>
        <taxon>Pezizomycotina</taxon>
        <taxon>Eurotiomycetes</taxon>
        <taxon>Eurotiomycetidae</taxon>
        <taxon>Eurotiales</taxon>
        <taxon>Aspergillaceae</taxon>
        <taxon>Penicillium</taxon>
    </lineage>
</organism>
<accession>A0A9W4P169</accession>
<dbReference type="EMBL" id="CAJVRC010000835">
    <property type="protein sequence ID" value="CAG8885668.1"/>
    <property type="molecule type" value="Genomic_DNA"/>
</dbReference>
<keyword evidence="3" id="KW-1185">Reference proteome</keyword>
<dbReference type="OrthoDB" id="4685598at2759"/>